<feature type="compositionally biased region" description="Polar residues" evidence="1">
    <location>
        <begin position="43"/>
        <end position="73"/>
    </location>
</feature>
<feature type="compositionally biased region" description="Polar residues" evidence="1">
    <location>
        <begin position="114"/>
        <end position="140"/>
    </location>
</feature>
<organism evidence="2 3">
    <name type="scientific">Cotesia glomerata</name>
    <name type="common">Lepidopteran parasitic wasp</name>
    <name type="synonym">Apanteles glomeratus</name>
    <dbReference type="NCBI Taxonomy" id="32391"/>
    <lineage>
        <taxon>Eukaryota</taxon>
        <taxon>Metazoa</taxon>
        <taxon>Ecdysozoa</taxon>
        <taxon>Arthropoda</taxon>
        <taxon>Hexapoda</taxon>
        <taxon>Insecta</taxon>
        <taxon>Pterygota</taxon>
        <taxon>Neoptera</taxon>
        <taxon>Endopterygota</taxon>
        <taxon>Hymenoptera</taxon>
        <taxon>Apocrita</taxon>
        <taxon>Ichneumonoidea</taxon>
        <taxon>Braconidae</taxon>
        <taxon>Microgastrinae</taxon>
        <taxon>Cotesia</taxon>
    </lineage>
</organism>
<name>A0AAV7HSG6_COTGL</name>
<gene>
    <name evidence="2" type="ORF">KQX54_000301</name>
</gene>
<accession>A0AAV7HSG6</accession>
<evidence type="ECO:0000313" key="2">
    <source>
        <dbReference type="EMBL" id="KAH0533469.1"/>
    </source>
</evidence>
<sequence length="231" mass="24547">SFITLGIEYEEIVFAGPQARPHNSGIGPQVGPHYSRIGPHIRPNNSGIRPQVGPHNSGTGPQVGPHNSGTGHQTRTHNSETGPWSRVQTPGTEYSLGPQTPGTALSVRPHDSKASASHKPQTPAHSSPGTSQMGYPQYLTNDHFPDLKSKPTDFGAEIGRLDRSSSASSSSFGYHSGSRSSISSIGSTKVEPVGLKAPKSTAIMNHGSFKVYGQQCFREKQTQCLDVGDLI</sequence>
<dbReference type="Proteomes" id="UP000826195">
    <property type="component" value="Unassembled WGS sequence"/>
</dbReference>
<evidence type="ECO:0000256" key="1">
    <source>
        <dbReference type="SAM" id="MobiDB-lite"/>
    </source>
</evidence>
<reference evidence="2 3" key="1">
    <citation type="journal article" date="2021" name="J. Hered.">
        <title>A chromosome-level genome assembly of the parasitoid wasp, Cotesia glomerata (Hymenoptera: Braconidae).</title>
        <authorList>
            <person name="Pinto B.J."/>
            <person name="Weis J.J."/>
            <person name="Gamble T."/>
            <person name="Ode P.J."/>
            <person name="Paul R."/>
            <person name="Zaspel J.M."/>
        </authorList>
    </citation>
    <scope>NUCLEOTIDE SEQUENCE [LARGE SCALE GENOMIC DNA]</scope>
    <source>
        <strain evidence="2">CgM1</strain>
    </source>
</reference>
<keyword evidence="3" id="KW-1185">Reference proteome</keyword>
<protein>
    <submittedName>
        <fullName evidence="2">Uncharacterized protein</fullName>
    </submittedName>
</protein>
<evidence type="ECO:0000313" key="3">
    <source>
        <dbReference type="Proteomes" id="UP000826195"/>
    </source>
</evidence>
<proteinExistence type="predicted"/>
<dbReference type="EMBL" id="JAHXZJ010003241">
    <property type="protein sequence ID" value="KAH0533469.1"/>
    <property type="molecule type" value="Genomic_DNA"/>
</dbReference>
<feature type="compositionally biased region" description="Polar residues" evidence="1">
    <location>
        <begin position="79"/>
        <end position="103"/>
    </location>
</feature>
<dbReference type="AlphaFoldDB" id="A0AAV7HSG6"/>
<feature type="compositionally biased region" description="Low complexity" evidence="1">
    <location>
        <begin position="164"/>
        <end position="187"/>
    </location>
</feature>
<feature type="non-terminal residue" evidence="2">
    <location>
        <position position="1"/>
    </location>
</feature>
<feature type="region of interest" description="Disordered" evidence="1">
    <location>
        <begin position="38"/>
        <end position="187"/>
    </location>
</feature>
<comment type="caution">
    <text evidence="2">The sequence shown here is derived from an EMBL/GenBank/DDBJ whole genome shotgun (WGS) entry which is preliminary data.</text>
</comment>